<evidence type="ECO:0000256" key="1">
    <source>
        <dbReference type="SAM" id="MobiDB-lite"/>
    </source>
</evidence>
<gene>
    <name evidence="2" type="ORF">TRFO_41062</name>
</gene>
<dbReference type="Proteomes" id="UP000179807">
    <property type="component" value="Unassembled WGS sequence"/>
</dbReference>
<protein>
    <submittedName>
        <fullName evidence="2">Uncharacterized protein</fullName>
    </submittedName>
</protein>
<proteinExistence type="predicted"/>
<organism evidence="2 3">
    <name type="scientific">Tritrichomonas foetus</name>
    <dbReference type="NCBI Taxonomy" id="1144522"/>
    <lineage>
        <taxon>Eukaryota</taxon>
        <taxon>Metamonada</taxon>
        <taxon>Parabasalia</taxon>
        <taxon>Tritrichomonadida</taxon>
        <taxon>Tritrichomonadidae</taxon>
        <taxon>Tritrichomonas</taxon>
    </lineage>
</organism>
<reference evidence="2" key="1">
    <citation type="submission" date="2016-10" db="EMBL/GenBank/DDBJ databases">
        <authorList>
            <person name="Benchimol M."/>
            <person name="Almeida L.G."/>
            <person name="Vasconcelos A.T."/>
            <person name="Perreira-Neves A."/>
            <person name="Rosa I.A."/>
            <person name="Tasca T."/>
            <person name="Bogo M.R."/>
            <person name="de Souza W."/>
        </authorList>
    </citation>
    <scope>NUCLEOTIDE SEQUENCE [LARGE SCALE GENOMIC DNA]</scope>
    <source>
        <strain evidence="2">K</strain>
    </source>
</reference>
<evidence type="ECO:0000313" key="3">
    <source>
        <dbReference type="Proteomes" id="UP000179807"/>
    </source>
</evidence>
<feature type="compositionally biased region" description="Low complexity" evidence="1">
    <location>
        <begin position="141"/>
        <end position="151"/>
    </location>
</feature>
<dbReference type="AlphaFoldDB" id="A0A1J4L1H4"/>
<feature type="compositionally biased region" description="Pro residues" evidence="1">
    <location>
        <begin position="124"/>
        <end position="140"/>
    </location>
</feature>
<sequence length="151" mass="18231">MRTGRYHGSKEQFDLATDFLNDCDIYFNQNMMNVVPNLMTQEKYECIRGKNLNERILSANRIRHEYKRQNSNLYPYEPDYRDYLISPEEEADGMYRSPWTMTPKMLEIYREEDKKRAREYARKYPPPLPLEPLPPRPIPTPLHNLPTSRYH</sequence>
<name>A0A1J4L1H4_9EUKA</name>
<dbReference type="VEuPathDB" id="TrichDB:TRFO_41062"/>
<comment type="caution">
    <text evidence="2">The sequence shown here is derived from an EMBL/GenBank/DDBJ whole genome shotgun (WGS) entry which is preliminary data.</text>
</comment>
<feature type="region of interest" description="Disordered" evidence="1">
    <location>
        <begin position="116"/>
        <end position="151"/>
    </location>
</feature>
<keyword evidence="3" id="KW-1185">Reference proteome</keyword>
<dbReference type="EMBL" id="MLAK01000009">
    <property type="protein sequence ID" value="OHT17369.1"/>
    <property type="molecule type" value="Genomic_DNA"/>
</dbReference>
<accession>A0A1J4L1H4</accession>
<dbReference type="RefSeq" id="XP_068370505.1">
    <property type="nucleotide sequence ID" value="XM_068513565.1"/>
</dbReference>
<dbReference type="GeneID" id="94848269"/>
<evidence type="ECO:0000313" key="2">
    <source>
        <dbReference type="EMBL" id="OHT17369.1"/>
    </source>
</evidence>